<dbReference type="EMBL" id="KQ414843">
    <property type="protein sequence ID" value="KOC60284.1"/>
    <property type="molecule type" value="Genomic_DNA"/>
</dbReference>
<dbReference type="OrthoDB" id="5950063at2759"/>
<sequence>LLLYALNHRFVKYIILHKGGQNVSVITNHLYKRHNTFKLPVDEVKTVVARSQMINYLPLKIRGKKFYYIVDSDGKFLNGHLFDYTIGTKKSW</sequence>
<dbReference type="InterPro" id="IPR026100">
    <property type="entry name" value="Tmem223"/>
</dbReference>
<dbReference type="GO" id="GO:0005739">
    <property type="term" value="C:mitochondrion"/>
    <property type="evidence" value="ECO:0007669"/>
    <property type="project" value="TreeGrafter"/>
</dbReference>
<gene>
    <name evidence="1" type="ORF">WH47_08656</name>
</gene>
<name>A0A0L7QNY4_9HYME</name>
<keyword evidence="1" id="KW-0472">Membrane</keyword>
<proteinExistence type="predicted"/>
<dbReference type="AlphaFoldDB" id="A0A0L7QNY4"/>
<organism evidence="1 2">
    <name type="scientific">Habropoda laboriosa</name>
    <dbReference type="NCBI Taxonomy" id="597456"/>
    <lineage>
        <taxon>Eukaryota</taxon>
        <taxon>Metazoa</taxon>
        <taxon>Ecdysozoa</taxon>
        <taxon>Arthropoda</taxon>
        <taxon>Hexapoda</taxon>
        <taxon>Insecta</taxon>
        <taxon>Pterygota</taxon>
        <taxon>Neoptera</taxon>
        <taxon>Endopterygota</taxon>
        <taxon>Hymenoptera</taxon>
        <taxon>Apocrita</taxon>
        <taxon>Aculeata</taxon>
        <taxon>Apoidea</taxon>
        <taxon>Anthophila</taxon>
        <taxon>Apidae</taxon>
        <taxon>Habropoda</taxon>
    </lineage>
</organism>
<evidence type="ECO:0000313" key="2">
    <source>
        <dbReference type="Proteomes" id="UP000053825"/>
    </source>
</evidence>
<dbReference type="InterPro" id="IPR045325">
    <property type="entry name" value="TMEM70/TMEM186/TMEM223"/>
</dbReference>
<dbReference type="Proteomes" id="UP000053825">
    <property type="component" value="Unassembled WGS sequence"/>
</dbReference>
<keyword evidence="1" id="KW-0812">Transmembrane</keyword>
<accession>A0A0L7QNY4</accession>
<protein>
    <submittedName>
        <fullName evidence="1">Transmembrane protein 223</fullName>
    </submittedName>
</protein>
<feature type="non-terminal residue" evidence="1">
    <location>
        <position position="1"/>
    </location>
</feature>
<keyword evidence="2" id="KW-1185">Reference proteome</keyword>
<evidence type="ECO:0000313" key="1">
    <source>
        <dbReference type="EMBL" id="KOC60284.1"/>
    </source>
</evidence>
<dbReference type="PANTHER" id="PTHR14549:SF2">
    <property type="entry name" value="TRANSMEMBRANE PROTEIN 223"/>
    <property type="match status" value="1"/>
</dbReference>
<dbReference type="Pfam" id="PF06979">
    <property type="entry name" value="TMEM70"/>
    <property type="match status" value="1"/>
</dbReference>
<dbReference type="PANTHER" id="PTHR14549">
    <property type="entry name" value="TRANSMEMBRANE PROTEIN 223"/>
    <property type="match status" value="1"/>
</dbReference>
<reference evidence="1 2" key="1">
    <citation type="submission" date="2015-07" db="EMBL/GenBank/DDBJ databases">
        <title>The genome of Habropoda laboriosa.</title>
        <authorList>
            <person name="Pan H."/>
            <person name="Kapheim K."/>
        </authorList>
    </citation>
    <scope>NUCLEOTIDE SEQUENCE [LARGE SCALE GENOMIC DNA]</scope>
    <source>
        <strain evidence="1">0110345459</strain>
    </source>
</reference>
<dbReference type="STRING" id="597456.A0A0L7QNY4"/>